<evidence type="ECO:0008006" key="3">
    <source>
        <dbReference type="Google" id="ProtNLM"/>
    </source>
</evidence>
<keyword evidence="2" id="KW-1185">Reference proteome</keyword>
<gene>
    <name evidence="1" type="ORF">KRX52_06425</name>
</gene>
<dbReference type="Proteomes" id="UP000813068">
    <property type="component" value="Unassembled WGS sequence"/>
</dbReference>
<reference evidence="1 2" key="1">
    <citation type="submission" date="2021-06" db="EMBL/GenBank/DDBJ databases">
        <title>Differences between aerobic and microaerobic xylene degrading microbial communities.</title>
        <authorList>
            <person name="Banerjee S."/>
            <person name="Tancsics A."/>
        </authorList>
    </citation>
    <scope>NUCLEOTIDE SEQUENCE [LARGE SCALE GENOMIC DNA]</scope>
    <source>
        <strain evidence="1 2">MAP12</strain>
    </source>
</reference>
<proteinExistence type="predicted"/>
<accession>A0ABS6MUF7</accession>
<dbReference type="EMBL" id="JAHRGL010000015">
    <property type="protein sequence ID" value="MBV2132438.1"/>
    <property type="molecule type" value="Genomic_DNA"/>
</dbReference>
<name>A0ABS6MUF7_9GAMM</name>
<evidence type="ECO:0000313" key="1">
    <source>
        <dbReference type="EMBL" id="MBV2132438.1"/>
    </source>
</evidence>
<evidence type="ECO:0000313" key="2">
    <source>
        <dbReference type="Proteomes" id="UP000813068"/>
    </source>
</evidence>
<sequence>MSSMKGLLETCPLAAGLPPANRFRGPAMSILRALIVALLVALVGCAARERPPVAPPPVVIAQSTWRQVDRDIFVASQEASGEASGYARDLMQRWRTLVYQRSEAEFIPWFSSYWTRQWLTMKVTWYQLNAGGETGPVVDRLALYLQEQYQARVLEPVAKQVSPAWIMAQTTQLYVRLLREQLQGIAPRYGVPVEQFATHLQDIPAIALAPPASLDASLYQLVSAEPIDSQPAYVALVERLQQARAGPGAWSADAGISSLAKQTSESLVAERTRGVAGTVSSMVGRVAGTVISLGVAGFSALVRENERPKMEAQLRKNLNAAFDEEWLDLLRNPATGVLAGVNHMAGQIEGGLADSVMQPAHVEPLPPTVLVPGEPPRQDGQKDDETFYRLW</sequence>
<protein>
    <recommendedName>
        <fullName evidence="3">Lipoprotein</fullName>
    </recommendedName>
</protein>
<organism evidence="1 2">
    <name type="scientific">Geopseudomonas aromaticivorans</name>
    <dbReference type="NCBI Taxonomy" id="2849492"/>
    <lineage>
        <taxon>Bacteria</taxon>
        <taxon>Pseudomonadati</taxon>
        <taxon>Pseudomonadota</taxon>
        <taxon>Gammaproteobacteria</taxon>
        <taxon>Pseudomonadales</taxon>
        <taxon>Pseudomonadaceae</taxon>
        <taxon>Geopseudomonas</taxon>
    </lineage>
</organism>
<comment type="caution">
    <text evidence="1">The sequence shown here is derived from an EMBL/GenBank/DDBJ whole genome shotgun (WGS) entry which is preliminary data.</text>
</comment>
<dbReference type="RefSeq" id="WP_217680638.1">
    <property type="nucleotide sequence ID" value="NZ_JAHRGL010000015.1"/>
</dbReference>